<feature type="region of interest" description="Disordered" evidence="1">
    <location>
        <begin position="513"/>
        <end position="544"/>
    </location>
</feature>
<proteinExistence type="predicted"/>
<dbReference type="VEuPathDB" id="FungiDB:HZS61_002076"/>
<reference evidence="2 3" key="1">
    <citation type="journal article" date="2018" name="Sci. Rep.">
        <title>Characterisation of pathogen-specific regions and novel effector candidates in Fusarium oxysporum f. sp. cepae.</title>
        <authorList>
            <person name="Armitage A.D."/>
            <person name="Taylor A."/>
            <person name="Sobczyk M.K."/>
            <person name="Baxter L."/>
            <person name="Greenfield B.P."/>
            <person name="Bates H.J."/>
            <person name="Wilson F."/>
            <person name="Jackson A.C."/>
            <person name="Ott S."/>
            <person name="Harrison R.J."/>
            <person name="Clarkson J.P."/>
        </authorList>
    </citation>
    <scope>NUCLEOTIDE SEQUENCE [LARGE SCALE GENOMIC DNA]</scope>
    <source>
        <strain evidence="2 3">Fo_A28</strain>
    </source>
</reference>
<organism evidence="2 3">
    <name type="scientific">Fusarium oxysporum</name>
    <name type="common">Fusarium vascular wilt</name>
    <dbReference type="NCBI Taxonomy" id="5507"/>
    <lineage>
        <taxon>Eukaryota</taxon>
        <taxon>Fungi</taxon>
        <taxon>Dikarya</taxon>
        <taxon>Ascomycota</taxon>
        <taxon>Pezizomycotina</taxon>
        <taxon>Sordariomycetes</taxon>
        <taxon>Hypocreomycetidae</taxon>
        <taxon>Hypocreales</taxon>
        <taxon>Nectriaceae</taxon>
        <taxon>Fusarium</taxon>
        <taxon>Fusarium oxysporum species complex</taxon>
    </lineage>
</organism>
<dbReference type="VEuPathDB" id="FungiDB:FOMG_15189"/>
<dbReference type="VEuPathDB" id="FungiDB:FOZG_14363"/>
<dbReference type="PANTHER" id="PTHR47785:SF6">
    <property type="entry name" value="ZN(II)2CYS6 TRANSCRIPTION FACTOR (EUROFUNG)"/>
    <property type="match status" value="1"/>
</dbReference>
<dbReference type="Proteomes" id="UP000285860">
    <property type="component" value="Unassembled WGS sequence"/>
</dbReference>
<dbReference type="VEuPathDB" id="FungiDB:FOMG_15188"/>
<dbReference type="InterPro" id="IPR053181">
    <property type="entry name" value="EcdB-like_regulator"/>
</dbReference>
<gene>
    <name evidence="2" type="ORF">BFJ68_g10185</name>
</gene>
<evidence type="ECO:0008006" key="4">
    <source>
        <dbReference type="Google" id="ProtNLM"/>
    </source>
</evidence>
<dbReference type="CDD" id="cd12148">
    <property type="entry name" value="fungal_TF_MHR"/>
    <property type="match status" value="1"/>
</dbReference>
<dbReference type="VEuPathDB" id="FungiDB:FOXG_20216"/>
<sequence length="977" mass="109701">MDTKLQQISGSMSSIIGIETSPLLAESNTDEAKRVRDEAKSTLQQRYPTLVDMATINILKVFGAMREARLEIAELCISISFPLVILQCRSLKNLLASLSAFDDHGKVPEMTWHSRNLSMLGNLENGFSYSWRYEWTVVFERWRNEVKDYQWLSDKIGDLKSNIAHIRSIYLSVKEAFVQIDRMAGTSLVDLLSDIQVAFDMFELNLAECAAKADELRVEQERPKHLSPFVNSSSAQSWSSGSNIPSGGIIQRTSFGRDANTTTVHVENGSTKSKERRLTKLRQRFSINPDARENHWTSLFGLTKSPVVLILAAAMPPTIYSTILCGSPDSLPALDSNFYSTLSQFISSLAGLYVIVKPLFNKNKKDEIKTSFPKTFYTMLTLSLLTSLTSAVTYAWSPAASIPLAYVSGLTLNIATLLIIQDSGNQIKETNRYNEDLPEFDIPPRTTLQFINNTDNPAWQTEKKAVLPSRQTAQMKDLRQRDKEASSPDRKATRNEASLGMIVNILRRIEGKIDDSKPHDSNPTENRSIATALRPFNPRSPANSSEVLGVPSFLRHETIDSPAAPNDPNPAISFSAHQVLFWPAIQSALPESVKLMCQMQGGTYSTRLEASRPKLPHAASVDISSDWLSKLSIATLKQLSDVYFTTFNLANPILDQKTYFQRTLGVAIDGNFGICIESCIVLVVMALGSMGQKALQEAGFAGTPASSPYVGQDGEMPGLDFFNEARKRFGFLMCEQDLQACQFYLLSGLSRDRDEWMLDMQSRLFWITSMFEAVLSQELNLPPSNSLHLEEHIALPKFISAQDIASFGSFRYPGDDPFFHYHFLSQLAHRLILTRARNSLFHFNPTSDYPPEPVEDELIRQLEQWRERLPPMLQFDPKLPLTQAESPSDALVTAWLHARYFVARYHIGRPLLIFGQICVIYALSVSPYPYIRDIVSDVNKKWTNFALGYLEAGAFYSPAIEQDFKIAKILCEDIGKI</sequence>
<comment type="caution">
    <text evidence="2">The sequence shown here is derived from an EMBL/GenBank/DDBJ whole genome shotgun (WGS) entry which is preliminary data.</text>
</comment>
<feature type="compositionally biased region" description="Basic and acidic residues" evidence="1">
    <location>
        <begin position="513"/>
        <end position="522"/>
    </location>
</feature>
<accession>A0A420QPV2</accession>
<dbReference type="VEuPathDB" id="FungiDB:FOXG_20215"/>
<dbReference type="VEuPathDB" id="FungiDB:FOZG_14362"/>
<dbReference type="PANTHER" id="PTHR47785">
    <property type="entry name" value="ZN(II)2CYS6 TRANSCRIPTION FACTOR (EUROFUNG)-RELATED-RELATED"/>
    <property type="match status" value="1"/>
</dbReference>
<evidence type="ECO:0000256" key="1">
    <source>
        <dbReference type="SAM" id="MobiDB-lite"/>
    </source>
</evidence>
<dbReference type="VEuPathDB" id="FungiDB:FOC1_g10005544"/>
<feature type="compositionally biased region" description="Basic and acidic residues" evidence="1">
    <location>
        <begin position="476"/>
        <end position="494"/>
    </location>
</feature>
<name>A0A420QPV2_FUSOX</name>
<dbReference type="VEuPathDB" id="FungiDB:FOC4_g10010092"/>
<protein>
    <recommendedName>
        <fullName evidence="4">Transcription factor domain-containing protein</fullName>
    </recommendedName>
</protein>
<dbReference type="EMBL" id="MRCY01000053">
    <property type="protein sequence ID" value="RKL06789.1"/>
    <property type="molecule type" value="Genomic_DNA"/>
</dbReference>
<dbReference type="AlphaFoldDB" id="A0A420QPV2"/>
<feature type="region of interest" description="Disordered" evidence="1">
    <location>
        <begin position="461"/>
        <end position="497"/>
    </location>
</feature>
<evidence type="ECO:0000313" key="3">
    <source>
        <dbReference type="Proteomes" id="UP000285860"/>
    </source>
</evidence>
<dbReference type="VEuPathDB" id="FungiDB:FOIG_08539"/>
<evidence type="ECO:0000313" key="2">
    <source>
        <dbReference type="EMBL" id="RKL06789.1"/>
    </source>
</evidence>
<dbReference type="VEuPathDB" id="FungiDB:FOC1_g10005542"/>